<dbReference type="KEGG" id="fls:GLV81_02395"/>
<accession>A0A6I6GHE8</accession>
<evidence type="ECO:0000256" key="2">
    <source>
        <dbReference type="SAM" id="Phobius"/>
    </source>
</evidence>
<keyword evidence="5" id="KW-1185">Reference proteome</keyword>
<proteinExistence type="predicted"/>
<feature type="transmembrane region" description="Helical" evidence="2">
    <location>
        <begin position="29"/>
        <end position="50"/>
    </location>
</feature>
<dbReference type="PANTHER" id="PTHR21666">
    <property type="entry name" value="PEPTIDASE-RELATED"/>
    <property type="match status" value="1"/>
</dbReference>
<organism evidence="4 5">
    <name type="scientific">Phnomibacter ginsenosidimutans</name>
    <dbReference type="NCBI Taxonomy" id="2676868"/>
    <lineage>
        <taxon>Bacteria</taxon>
        <taxon>Pseudomonadati</taxon>
        <taxon>Bacteroidota</taxon>
        <taxon>Chitinophagia</taxon>
        <taxon>Chitinophagales</taxon>
        <taxon>Chitinophagaceae</taxon>
        <taxon>Phnomibacter</taxon>
    </lineage>
</organism>
<protein>
    <submittedName>
        <fullName evidence="4">Peptidoglycan DD-metalloendopeptidase family protein</fullName>
    </submittedName>
</protein>
<keyword evidence="2" id="KW-1133">Transmembrane helix</keyword>
<dbReference type="FunFam" id="2.70.70.10:FF:000006">
    <property type="entry name" value="M23 family peptidase"/>
    <property type="match status" value="1"/>
</dbReference>
<dbReference type="GO" id="GO:0004222">
    <property type="term" value="F:metalloendopeptidase activity"/>
    <property type="evidence" value="ECO:0007669"/>
    <property type="project" value="TreeGrafter"/>
</dbReference>
<evidence type="ECO:0000313" key="4">
    <source>
        <dbReference type="EMBL" id="QGW27108.1"/>
    </source>
</evidence>
<keyword evidence="2" id="KW-0472">Membrane</keyword>
<evidence type="ECO:0000313" key="5">
    <source>
        <dbReference type="Proteomes" id="UP000426027"/>
    </source>
</evidence>
<dbReference type="InterPro" id="IPR011055">
    <property type="entry name" value="Dup_hybrid_motif"/>
</dbReference>
<name>A0A6I6GHE8_9BACT</name>
<dbReference type="EMBL" id="CP046566">
    <property type="protein sequence ID" value="QGW27108.1"/>
    <property type="molecule type" value="Genomic_DNA"/>
</dbReference>
<reference evidence="4 5" key="1">
    <citation type="submission" date="2019-11" db="EMBL/GenBank/DDBJ databases">
        <authorList>
            <person name="Im W.T."/>
        </authorList>
    </citation>
    <scope>NUCLEOTIDE SEQUENCE [LARGE SCALE GENOMIC DNA]</scope>
    <source>
        <strain evidence="4 5">SB-02</strain>
    </source>
</reference>
<dbReference type="Pfam" id="PF01551">
    <property type="entry name" value="Peptidase_M23"/>
    <property type="match status" value="1"/>
</dbReference>
<keyword evidence="1" id="KW-0175">Coiled coil</keyword>
<keyword evidence="2" id="KW-0812">Transmembrane</keyword>
<dbReference type="InterPro" id="IPR050570">
    <property type="entry name" value="Cell_wall_metabolism_enzyme"/>
</dbReference>
<dbReference type="InterPro" id="IPR016047">
    <property type="entry name" value="M23ase_b-sheet_dom"/>
</dbReference>
<evidence type="ECO:0000256" key="1">
    <source>
        <dbReference type="SAM" id="Coils"/>
    </source>
</evidence>
<feature type="coiled-coil region" evidence="1">
    <location>
        <begin position="66"/>
        <end position="100"/>
    </location>
</feature>
<dbReference type="Proteomes" id="UP000426027">
    <property type="component" value="Chromosome"/>
</dbReference>
<feature type="domain" description="M23ase beta-sheet core" evidence="3">
    <location>
        <begin position="202"/>
        <end position="298"/>
    </location>
</feature>
<evidence type="ECO:0000259" key="3">
    <source>
        <dbReference type="Pfam" id="PF01551"/>
    </source>
</evidence>
<dbReference type="AlphaFoldDB" id="A0A6I6GHE8"/>
<gene>
    <name evidence="4" type="ORF">GLV81_02395</name>
</gene>
<dbReference type="SUPFAM" id="SSF51261">
    <property type="entry name" value="Duplicated hybrid motif"/>
    <property type="match status" value="1"/>
</dbReference>
<dbReference type="PANTHER" id="PTHR21666:SF286">
    <property type="entry name" value="LIPOPROTEIN NLPD"/>
    <property type="match status" value="1"/>
</dbReference>
<dbReference type="Gene3D" id="2.70.70.10">
    <property type="entry name" value="Glucose Permease (Domain IIA)"/>
    <property type="match status" value="1"/>
</dbReference>
<sequence length="326" mass="37031">MRTSEKIKYFYNTHTLRYEKLVTPLRVKLLRIFGFIAAALTTSFIIVLIGQRYFPSANERTLMQENANLRYGYKVLDKQIEELEQRLATLEKRDNNVYRSIFESKPIPDSARAKMLEEIAELKKVSSMGQDQLITDMAAQLQRLFNRMNAQQTSFGSIEKMIERKEDLLAAIPAIQPVANKDLERVASGFGYRIDPIYKVPKMHAGLDFTAPTGTPIYATADGRVKEANFNTGGYGNHVVIDHGFGYETLYGHMVRIKARAGQTVKRGEVIGWVGSTGKSTGPHLHYEVIKGGTKIDPIYFFYNDLTPEQYNRLLQLAATRNQSFD</sequence>
<dbReference type="CDD" id="cd12797">
    <property type="entry name" value="M23_peptidase"/>
    <property type="match status" value="1"/>
</dbReference>